<keyword evidence="1" id="KW-0812">Transmembrane</keyword>
<comment type="caution">
    <text evidence="2">The sequence shown here is derived from an EMBL/GenBank/DDBJ whole genome shotgun (WGS) entry which is preliminary data.</text>
</comment>
<dbReference type="AlphaFoldDB" id="A0A3E1NID2"/>
<evidence type="ECO:0000313" key="2">
    <source>
        <dbReference type="EMBL" id="RFM27706.1"/>
    </source>
</evidence>
<gene>
    <name evidence="2" type="ORF">DXN05_13445</name>
</gene>
<feature type="transmembrane region" description="Helical" evidence="1">
    <location>
        <begin position="75"/>
        <end position="98"/>
    </location>
</feature>
<dbReference type="EMBL" id="QTJU01000004">
    <property type="protein sequence ID" value="RFM27706.1"/>
    <property type="molecule type" value="Genomic_DNA"/>
</dbReference>
<keyword evidence="1" id="KW-1133">Transmembrane helix</keyword>
<evidence type="ECO:0000256" key="1">
    <source>
        <dbReference type="SAM" id="Phobius"/>
    </source>
</evidence>
<dbReference type="Pfam" id="PF07843">
    <property type="entry name" value="DUF1634"/>
    <property type="match status" value="1"/>
</dbReference>
<proteinExistence type="predicted"/>
<protein>
    <submittedName>
        <fullName evidence="2">DUF1634 domain-containing protein</fullName>
    </submittedName>
</protein>
<name>A0A3E1NID2_9BACT</name>
<dbReference type="OrthoDB" id="1072981at2"/>
<dbReference type="Proteomes" id="UP000261284">
    <property type="component" value="Unassembled WGS sequence"/>
</dbReference>
<dbReference type="InterPro" id="IPR012861">
    <property type="entry name" value="DUF1634"/>
</dbReference>
<evidence type="ECO:0000313" key="3">
    <source>
        <dbReference type="Proteomes" id="UP000261284"/>
    </source>
</evidence>
<feature type="transmembrane region" description="Helical" evidence="1">
    <location>
        <begin position="20"/>
        <end position="38"/>
    </location>
</feature>
<feature type="transmembrane region" description="Helical" evidence="1">
    <location>
        <begin position="104"/>
        <end position="122"/>
    </location>
</feature>
<accession>A0A3E1NID2</accession>
<organism evidence="2 3">
    <name type="scientific">Deminuibacter soli</name>
    <dbReference type="NCBI Taxonomy" id="2291815"/>
    <lineage>
        <taxon>Bacteria</taxon>
        <taxon>Pseudomonadati</taxon>
        <taxon>Bacteroidota</taxon>
        <taxon>Chitinophagia</taxon>
        <taxon>Chitinophagales</taxon>
        <taxon>Chitinophagaceae</taxon>
        <taxon>Deminuibacter</taxon>
    </lineage>
</organism>
<keyword evidence="1" id="KW-0472">Membrane</keyword>
<reference evidence="2 3" key="1">
    <citation type="submission" date="2018-08" db="EMBL/GenBank/DDBJ databases">
        <title>Chitinophagaceae sp. K23C18032701, a novel bacterium isolated from forest soil.</title>
        <authorList>
            <person name="Wang C."/>
        </authorList>
    </citation>
    <scope>NUCLEOTIDE SEQUENCE [LARGE SCALE GENOMIC DNA]</scope>
    <source>
        <strain evidence="2 3">K23C18032701</strain>
    </source>
</reference>
<keyword evidence="3" id="KW-1185">Reference proteome</keyword>
<sequence length="126" mass="13839">MPLNTEDKKLELLMGNLLRLGVLFSAALVFIGGILYLFQTHTGVEHYHVFNGETTHLLNLTQIFHGILRLEGASIIQAGVLLLLATPVARIILSVFGFMAEKDYLYVFITLLVLGIITLSILSGKG</sequence>
<dbReference type="RefSeq" id="WP_116847784.1">
    <property type="nucleotide sequence ID" value="NZ_QTJU01000004.1"/>
</dbReference>